<dbReference type="GO" id="GO:0019478">
    <property type="term" value="P:D-amino acid catabolic process"/>
    <property type="evidence" value="ECO:0007669"/>
    <property type="project" value="TreeGrafter"/>
</dbReference>
<protein>
    <recommendedName>
        <fullName evidence="7">FAD dependent oxidoreductase domain-containing protein</fullName>
    </recommendedName>
</protein>
<feature type="binding site" evidence="6">
    <location>
        <position position="240"/>
    </location>
    <ligand>
        <name>FAD</name>
        <dbReference type="ChEBI" id="CHEBI:57692"/>
    </ligand>
</feature>
<evidence type="ECO:0000256" key="6">
    <source>
        <dbReference type="PIRSR" id="PIRSR000189-1"/>
    </source>
</evidence>
<feature type="binding site" evidence="6">
    <location>
        <begin position="385"/>
        <end position="390"/>
    </location>
    <ligand>
        <name>FAD</name>
        <dbReference type="ChEBI" id="CHEBI:57692"/>
    </ligand>
</feature>
<dbReference type="VEuPathDB" id="FungiDB:PLEOSDRAFT_1061413"/>
<reference evidence="9" key="1">
    <citation type="journal article" date="2014" name="Proc. Natl. Acad. Sci. U.S.A.">
        <title>Extensive sampling of basidiomycete genomes demonstrates inadequacy of the white-rot/brown-rot paradigm for wood decay fungi.</title>
        <authorList>
            <person name="Riley R."/>
            <person name="Salamov A.A."/>
            <person name="Brown D.W."/>
            <person name="Nagy L.G."/>
            <person name="Floudas D."/>
            <person name="Held B.W."/>
            <person name="Levasseur A."/>
            <person name="Lombard V."/>
            <person name="Morin E."/>
            <person name="Otillar R."/>
            <person name="Lindquist E.A."/>
            <person name="Sun H."/>
            <person name="LaButti K.M."/>
            <person name="Schmutz J."/>
            <person name="Jabbour D."/>
            <person name="Luo H."/>
            <person name="Baker S.E."/>
            <person name="Pisabarro A.G."/>
            <person name="Walton J.D."/>
            <person name="Blanchette R.A."/>
            <person name="Henrissat B."/>
            <person name="Martin F."/>
            <person name="Cullen D."/>
            <person name="Hibbett D.S."/>
            <person name="Grigoriev I.V."/>
        </authorList>
    </citation>
    <scope>NUCLEOTIDE SEQUENCE [LARGE SCALE GENOMIC DNA]</scope>
    <source>
        <strain evidence="9">PC15</strain>
    </source>
</reference>
<dbReference type="GO" id="GO:0071949">
    <property type="term" value="F:FAD binding"/>
    <property type="evidence" value="ECO:0007669"/>
    <property type="project" value="InterPro"/>
</dbReference>
<feature type="domain" description="FAD dependent oxidoreductase" evidence="7">
    <location>
        <begin position="36"/>
        <end position="397"/>
    </location>
</feature>
<dbReference type="AlphaFoldDB" id="A0A067PBJ4"/>
<dbReference type="Pfam" id="PF01266">
    <property type="entry name" value="DAO"/>
    <property type="match status" value="1"/>
</dbReference>
<proteinExistence type="inferred from homology"/>
<accession>A0A067PBJ4</accession>
<name>A0A067PBJ4_PLEO1</name>
<comment type="cofactor">
    <cofactor evidence="1 6">
        <name>FAD</name>
        <dbReference type="ChEBI" id="CHEBI:57692"/>
    </cofactor>
</comment>
<dbReference type="OrthoDB" id="2015447at2759"/>
<evidence type="ECO:0000256" key="2">
    <source>
        <dbReference type="ARBA" id="ARBA00006730"/>
    </source>
</evidence>
<feature type="binding site" evidence="6">
    <location>
        <position position="354"/>
    </location>
    <ligand>
        <name>D-dopa</name>
        <dbReference type="ChEBI" id="CHEBI:149689"/>
    </ligand>
</feature>
<dbReference type="Gene3D" id="3.40.50.720">
    <property type="entry name" value="NAD(P)-binding Rossmann-like Domain"/>
    <property type="match status" value="1"/>
</dbReference>
<sequence length="423" mass="46703">MSFTSSASEIYLTRVGEELVLNEGVNLATKFPPVKRVLVVGGGVTGLTTTWALLDAGYDVTVVSEKWASLSDRITSQIAGALWEWPPAVCGKHTNLISLDNSKRWCLTSYRALDKLMKTLPVEEHGVRMRAANFFFEQSLNDMPGQLEKMNEIEAEKEIQGFLHDPTLVTKHAVNQKAGVVDSYRHLAPVIDTDHYMTWLRYTVSKKGARLVTAKISGDLLAQEDKLLAKYNATAIINCTGLNAYETAADKTVLPLRGALIRVINDGKKFSKVTEALCVSHDDTHGADAEDIVFIVPRNDRTLILGGLVQPHVHTLDLTINSPEIVRMRERCNAFVPGLEKAELDPDPFVQGLRPFREANVRVEREQRLRPDGSISHIIHSYGQGGSGFTLSFGCAADVMGLLEELEAEIPYSSRNVAARAHL</sequence>
<dbReference type="STRING" id="1137138.A0A067PBJ4"/>
<dbReference type="InterPro" id="IPR023209">
    <property type="entry name" value="DAO"/>
</dbReference>
<keyword evidence="4 6" id="KW-0274">FAD</keyword>
<comment type="similarity">
    <text evidence="2">Belongs to the DAMOX/DASOX family.</text>
</comment>
<dbReference type="PANTHER" id="PTHR11530:SF25">
    <property type="entry name" value="FAD DEPENDENT OXIDOREDUCTASE DOMAIN-CONTAINING PROTEIN"/>
    <property type="match status" value="1"/>
</dbReference>
<feature type="binding site" evidence="6">
    <location>
        <position position="386"/>
    </location>
    <ligand>
        <name>D-dopa</name>
        <dbReference type="ChEBI" id="CHEBI:149689"/>
    </ligand>
</feature>
<dbReference type="GO" id="GO:0005737">
    <property type="term" value="C:cytoplasm"/>
    <property type="evidence" value="ECO:0007669"/>
    <property type="project" value="TreeGrafter"/>
</dbReference>
<dbReference type="HOGENOM" id="CLU_034311_4_0_1"/>
<keyword evidence="5" id="KW-0560">Oxidoreductase</keyword>
<evidence type="ECO:0000256" key="5">
    <source>
        <dbReference type="ARBA" id="ARBA00023002"/>
    </source>
</evidence>
<dbReference type="SUPFAM" id="SSF51971">
    <property type="entry name" value="Nucleotide-binding domain"/>
    <property type="match status" value="1"/>
</dbReference>
<dbReference type="EMBL" id="KL198004">
    <property type="protein sequence ID" value="KDQ33767.1"/>
    <property type="molecule type" value="Genomic_DNA"/>
</dbReference>
<dbReference type="PIRSF" id="PIRSF000189">
    <property type="entry name" value="D-aa_oxidase"/>
    <property type="match status" value="1"/>
</dbReference>
<feature type="binding site" evidence="6">
    <location>
        <begin position="75"/>
        <end position="76"/>
    </location>
    <ligand>
        <name>FAD</name>
        <dbReference type="ChEBI" id="CHEBI:57692"/>
    </ligand>
</feature>
<evidence type="ECO:0000313" key="9">
    <source>
        <dbReference type="Proteomes" id="UP000027073"/>
    </source>
</evidence>
<gene>
    <name evidence="8" type="ORF">PLEOSDRAFT_1061413</name>
</gene>
<organism evidence="8 9">
    <name type="scientific">Pleurotus ostreatus (strain PC15)</name>
    <name type="common">Oyster mushroom</name>
    <dbReference type="NCBI Taxonomy" id="1137138"/>
    <lineage>
        <taxon>Eukaryota</taxon>
        <taxon>Fungi</taxon>
        <taxon>Dikarya</taxon>
        <taxon>Basidiomycota</taxon>
        <taxon>Agaricomycotina</taxon>
        <taxon>Agaricomycetes</taxon>
        <taxon>Agaricomycetidae</taxon>
        <taxon>Agaricales</taxon>
        <taxon>Pleurotineae</taxon>
        <taxon>Pleurotaceae</taxon>
        <taxon>Pleurotus</taxon>
    </lineage>
</organism>
<dbReference type="InParanoid" id="A0A067PBJ4"/>
<keyword evidence="3" id="KW-0285">Flavoprotein</keyword>
<dbReference type="InterPro" id="IPR006076">
    <property type="entry name" value="FAD-dep_OxRdtase"/>
</dbReference>
<dbReference type="Proteomes" id="UP000027073">
    <property type="component" value="Unassembled WGS sequence"/>
</dbReference>
<dbReference type="PANTHER" id="PTHR11530">
    <property type="entry name" value="D-AMINO ACID OXIDASE"/>
    <property type="match status" value="1"/>
</dbReference>
<dbReference type="GO" id="GO:0003884">
    <property type="term" value="F:D-amino-acid oxidase activity"/>
    <property type="evidence" value="ECO:0007669"/>
    <property type="project" value="InterPro"/>
</dbReference>
<dbReference type="SUPFAM" id="SSF54373">
    <property type="entry name" value="FAD-linked reductases, C-terminal domain"/>
    <property type="match status" value="1"/>
</dbReference>
<evidence type="ECO:0000256" key="3">
    <source>
        <dbReference type="ARBA" id="ARBA00022630"/>
    </source>
</evidence>
<dbReference type="Gene3D" id="3.30.9.10">
    <property type="entry name" value="D-Amino Acid Oxidase, subunit A, domain 2"/>
    <property type="match status" value="1"/>
</dbReference>
<evidence type="ECO:0000313" key="8">
    <source>
        <dbReference type="EMBL" id="KDQ33767.1"/>
    </source>
</evidence>
<evidence type="ECO:0000256" key="1">
    <source>
        <dbReference type="ARBA" id="ARBA00001974"/>
    </source>
</evidence>
<evidence type="ECO:0000256" key="4">
    <source>
        <dbReference type="ARBA" id="ARBA00022827"/>
    </source>
</evidence>
<evidence type="ECO:0000259" key="7">
    <source>
        <dbReference type="Pfam" id="PF01266"/>
    </source>
</evidence>